<organism evidence="1 2">
    <name type="scientific">Spirosoma oryzae</name>
    <dbReference type="NCBI Taxonomy" id="1469603"/>
    <lineage>
        <taxon>Bacteria</taxon>
        <taxon>Pseudomonadati</taxon>
        <taxon>Bacteroidota</taxon>
        <taxon>Cytophagia</taxon>
        <taxon>Cytophagales</taxon>
        <taxon>Cytophagaceae</taxon>
        <taxon>Spirosoma</taxon>
    </lineage>
</organism>
<accession>A0A2T0SAD5</accession>
<protein>
    <submittedName>
        <fullName evidence="1">Uncharacterized protein</fullName>
    </submittedName>
</protein>
<dbReference type="AlphaFoldDB" id="A0A2T0SAD5"/>
<reference evidence="1 2" key="1">
    <citation type="submission" date="2018-03" db="EMBL/GenBank/DDBJ databases">
        <title>Genomic Encyclopedia of Archaeal and Bacterial Type Strains, Phase II (KMG-II): from individual species to whole genera.</title>
        <authorList>
            <person name="Goeker M."/>
        </authorList>
    </citation>
    <scope>NUCLEOTIDE SEQUENCE [LARGE SCALE GENOMIC DNA]</scope>
    <source>
        <strain evidence="1 2">DSM 28354</strain>
    </source>
</reference>
<keyword evidence="2" id="KW-1185">Reference proteome</keyword>
<gene>
    <name evidence="1" type="ORF">CLV58_1248</name>
</gene>
<proteinExistence type="predicted"/>
<dbReference type="RefSeq" id="WP_170108757.1">
    <property type="nucleotide sequence ID" value="NZ_PVTE01000024.1"/>
</dbReference>
<evidence type="ECO:0000313" key="2">
    <source>
        <dbReference type="Proteomes" id="UP000238375"/>
    </source>
</evidence>
<evidence type="ECO:0000313" key="1">
    <source>
        <dbReference type="EMBL" id="PRY30387.1"/>
    </source>
</evidence>
<dbReference type="Proteomes" id="UP000238375">
    <property type="component" value="Unassembled WGS sequence"/>
</dbReference>
<comment type="caution">
    <text evidence="1">The sequence shown here is derived from an EMBL/GenBank/DDBJ whole genome shotgun (WGS) entry which is preliminary data.</text>
</comment>
<sequence length="89" mass="9999">MAHSLIPYAQFYSSVDAEPDTPNVFFSSYQVIRVGRTTINSVDLIRELRDTVLAQAVDRESRQLIQSLGDLLRLRNQPIDDGGYGAEID</sequence>
<name>A0A2T0SAD5_9BACT</name>
<dbReference type="EMBL" id="PVTE01000024">
    <property type="protein sequence ID" value="PRY30387.1"/>
    <property type="molecule type" value="Genomic_DNA"/>
</dbReference>